<evidence type="ECO:0000313" key="3">
    <source>
        <dbReference type="Proteomes" id="UP000235916"/>
    </source>
</evidence>
<dbReference type="Pfam" id="PF08909">
    <property type="entry name" value="DUF1854"/>
    <property type="match status" value="1"/>
</dbReference>
<reference evidence="2 3" key="1">
    <citation type="submission" date="2018-01" db="EMBL/GenBank/DDBJ databases">
        <title>Draft genome sequence of Paucibacter aquatile CR182 isolated from freshwater of the Nakdong River.</title>
        <authorList>
            <person name="Choi A."/>
            <person name="Chung E.J."/>
        </authorList>
    </citation>
    <scope>NUCLEOTIDE SEQUENCE [LARGE SCALE GENOMIC DNA]</scope>
    <source>
        <strain evidence="2 3">CR182</strain>
    </source>
</reference>
<feature type="domain" description="DUF1854" evidence="1">
    <location>
        <begin position="30"/>
        <end position="159"/>
    </location>
</feature>
<dbReference type="EMBL" id="POSP01000003">
    <property type="protein sequence ID" value="PND38229.1"/>
    <property type="molecule type" value="Genomic_DNA"/>
</dbReference>
<sequence>MSSSLDKTFQKLERDSFGRLILTDAAGTVHEGVVPVRAHPISAPDEGLSLVGGDGHELAWIARLSALPPAERELLEAELTSRDFMPRVLRLKSVSTFSTPSQWTVETDRGEASFILRTEEEIRRLGEGRLLIASSHGLQFLVQDRFALDRHSRKLLERFL</sequence>
<protein>
    <submittedName>
        <fullName evidence="2">DUF1854 domain-containing protein</fullName>
    </submittedName>
</protein>
<keyword evidence="3" id="KW-1185">Reference proteome</keyword>
<name>A0A2N8KXN5_9BURK</name>
<dbReference type="AlphaFoldDB" id="A0A2N8KXN5"/>
<organism evidence="2 3">
    <name type="scientific">Kinneretia aquatilis</name>
    <dbReference type="NCBI Taxonomy" id="2070761"/>
    <lineage>
        <taxon>Bacteria</taxon>
        <taxon>Pseudomonadati</taxon>
        <taxon>Pseudomonadota</taxon>
        <taxon>Betaproteobacteria</taxon>
        <taxon>Burkholderiales</taxon>
        <taxon>Sphaerotilaceae</taxon>
        <taxon>Roseateles</taxon>
    </lineage>
</organism>
<dbReference type="RefSeq" id="WP_102768148.1">
    <property type="nucleotide sequence ID" value="NZ_CP124551.1"/>
</dbReference>
<dbReference type="OrthoDB" id="212426at2"/>
<dbReference type="InterPro" id="IPR015005">
    <property type="entry name" value="DUF1854"/>
</dbReference>
<comment type="caution">
    <text evidence="2">The sequence shown here is derived from an EMBL/GenBank/DDBJ whole genome shotgun (WGS) entry which is preliminary data.</text>
</comment>
<gene>
    <name evidence="2" type="ORF">C1O66_12315</name>
</gene>
<accession>A0A2N8KXN5</accession>
<evidence type="ECO:0000259" key="1">
    <source>
        <dbReference type="Pfam" id="PF08909"/>
    </source>
</evidence>
<proteinExistence type="predicted"/>
<dbReference type="Proteomes" id="UP000235916">
    <property type="component" value="Unassembled WGS sequence"/>
</dbReference>
<evidence type="ECO:0000313" key="2">
    <source>
        <dbReference type="EMBL" id="PND38229.1"/>
    </source>
</evidence>